<dbReference type="GO" id="GO:0006508">
    <property type="term" value="P:proteolysis"/>
    <property type="evidence" value="ECO:0007669"/>
    <property type="project" value="UniProtKB-KW"/>
</dbReference>
<reference evidence="8 9" key="1">
    <citation type="submission" date="2018-12" db="EMBL/GenBank/DDBJ databases">
        <title>Genome analysis provides insights into bioremediation potentialities of Halogeometricum borinquense strain N11.</title>
        <authorList>
            <person name="Najjari A."/>
            <person name="Youssef N."/>
            <person name="Fhoula I."/>
            <person name="Ben Dhia O."/>
            <person name="Mahjoubi M."/>
            <person name="Ouzari H.I."/>
            <person name="Cherif A."/>
        </authorList>
    </citation>
    <scope>NUCLEOTIDE SEQUENCE [LARGE SCALE GENOMIC DNA]</scope>
    <source>
        <strain evidence="8 9">N11</strain>
    </source>
</reference>
<protein>
    <submittedName>
        <fullName evidence="8">M67 family peptidase</fullName>
    </submittedName>
</protein>
<evidence type="ECO:0000313" key="9">
    <source>
        <dbReference type="Proteomes" id="UP000294028"/>
    </source>
</evidence>
<evidence type="ECO:0000256" key="3">
    <source>
        <dbReference type="ARBA" id="ARBA00022801"/>
    </source>
</evidence>
<organism evidence="8 9">
    <name type="scientific">Halogeometricum borinquense</name>
    <dbReference type="NCBI Taxonomy" id="60847"/>
    <lineage>
        <taxon>Archaea</taxon>
        <taxon>Methanobacteriati</taxon>
        <taxon>Methanobacteriota</taxon>
        <taxon>Stenosarchaea group</taxon>
        <taxon>Halobacteria</taxon>
        <taxon>Halobacteriales</taxon>
        <taxon>Haloferacaceae</taxon>
        <taxon>Halogeometricum</taxon>
    </lineage>
</organism>
<feature type="compositionally biased region" description="Low complexity" evidence="6">
    <location>
        <begin position="53"/>
        <end position="70"/>
    </location>
</feature>
<keyword evidence="3" id="KW-0378">Hydrolase</keyword>
<proteinExistence type="predicted"/>
<dbReference type="InterPro" id="IPR053551">
    <property type="entry name" value="Metalloprotease_DSAMP"/>
</dbReference>
<dbReference type="InterPro" id="IPR028090">
    <property type="entry name" value="JAB_dom_prok"/>
</dbReference>
<dbReference type="RefSeq" id="WP_006053729.1">
    <property type="nucleotide sequence ID" value="NZ_RZHH01000002.1"/>
</dbReference>
<accession>A0A482TGJ1</accession>
<feature type="domain" description="MPN" evidence="7">
    <location>
        <begin position="12"/>
        <end position="173"/>
    </location>
</feature>
<dbReference type="CDD" id="cd08070">
    <property type="entry name" value="MPN_like"/>
    <property type="match status" value="1"/>
</dbReference>
<dbReference type="GO" id="GO:0008235">
    <property type="term" value="F:metalloexopeptidase activity"/>
    <property type="evidence" value="ECO:0007669"/>
    <property type="project" value="TreeGrafter"/>
</dbReference>
<feature type="region of interest" description="Disordered" evidence="6">
    <location>
        <begin position="53"/>
        <end position="92"/>
    </location>
</feature>
<name>A0A482TGJ1_9EURY</name>
<dbReference type="InterPro" id="IPR051929">
    <property type="entry name" value="VirAsm_ModProt"/>
</dbReference>
<evidence type="ECO:0000313" key="8">
    <source>
        <dbReference type="EMBL" id="RYJ14368.1"/>
    </source>
</evidence>
<dbReference type="GO" id="GO:0008270">
    <property type="term" value="F:zinc ion binding"/>
    <property type="evidence" value="ECO:0007669"/>
    <property type="project" value="TreeGrafter"/>
</dbReference>
<evidence type="ECO:0000256" key="1">
    <source>
        <dbReference type="ARBA" id="ARBA00022670"/>
    </source>
</evidence>
<keyword evidence="2" id="KW-0479">Metal-binding</keyword>
<dbReference type="InterPro" id="IPR037518">
    <property type="entry name" value="MPN"/>
</dbReference>
<comment type="caution">
    <text evidence="8">The sequence shown here is derived from an EMBL/GenBank/DDBJ whole genome shotgun (WGS) entry which is preliminary data.</text>
</comment>
<dbReference type="AlphaFoldDB" id="A0A482TGJ1"/>
<dbReference type="Gene3D" id="3.40.140.10">
    <property type="entry name" value="Cytidine Deaminase, domain 2"/>
    <property type="match status" value="1"/>
</dbReference>
<evidence type="ECO:0000259" key="7">
    <source>
        <dbReference type="PROSITE" id="PS50249"/>
    </source>
</evidence>
<gene>
    <name evidence="8" type="ORF">ELS19_10665</name>
</gene>
<evidence type="ECO:0000256" key="6">
    <source>
        <dbReference type="SAM" id="MobiDB-lite"/>
    </source>
</evidence>
<dbReference type="PROSITE" id="PS50249">
    <property type="entry name" value="MPN"/>
    <property type="match status" value="1"/>
</dbReference>
<keyword evidence="1" id="KW-0645">Protease</keyword>
<sequence length="173" mass="18274">MTSKTNTPTSNLVLTAEAREAIIAHAREGAATTPPSEVCGVLGGYRADTAATNADDASATDSAESASADDIGTGSDTVTVAEPVPNVADDPRTTYTLDPETTVETIDTLESRGLDVVGFYHSHPESDPVPSRTDERRATWTGYVYLICHPDGRLNAFRWTGAAFDVLNVITEG</sequence>
<evidence type="ECO:0000256" key="2">
    <source>
        <dbReference type="ARBA" id="ARBA00022723"/>
    </source>
</evidence>
<keyword evidence="4" id="KW-0862">Zinc</keyword>
<dbReference type="Pfam" id="PF14464">
    <property type="entry name" value="Prok-JAB"/>
    <property type="match status" value="1"/>
</dbReference>
<keyword evidence="5" id="KW-0482">Metalloprotease</keyword>
<evidence type="ECO:0000256" key="5">
    <source>
        <dbReference type="ARBA" id="ARBA00023049"/>
    </source>
</evidence>
<dbReference type="SUPFAM" id="SSF102712">
    <property type="entry name" value="JAB1/MPN domain"/>
    <property type="match status" value="1"/>
</dbReference>
<dbReference type="NCBIfam" id="NF041370">
    <property type="entry name" value="desamp_Halo"/>
    <property type="match status" value="1"/>
</dbReference>
<dbReference type="PANTHER" id="PTHR34858:SF1">
    <property type="entry name" value="CYSO-CYSTEINE PEPTIDASE"/>
    <property type="match status" value="1"/>
</dbReference>
<dbReference type="EMBL" id="RZHH01000002">
    <property type="protein sequence ID" value="RYJ14368.1"/>
    <property type="molecule type" value="Genomic_DNA"/>
</dbReference>
<evidence type="ECO:0000256" key="4">
    <source>
        <dbReference type="ARBA" id="ARBA00022833"/>
    </source>
</evidence>
<dbReference type="Proteomes" id="UP000294028">
    <property type="component" value="Unassembled WGS sequence"/>
</dbReference>
<dbReference type="GeneID" id="9992728"/>
<dbReference type="PANTHER" id="PTHR34858">
    <property type="entry name" value="CYSO-CYSTEINE PEPTIDASE"/>
    <property type="match status" value="1"/>
</dbReference>